<dbReference type="Proteomes" id="UP001058974">
    <property type="component" value="Chromosome 1"/>
</dbReference>
<dbReference type="Gramene" id="Psat01G0128100-T1">
    <property type="protein sequence ID" value="KAI5442154.1"/>
    <property type="gene ID" value="KIW84_011281"/>
</dbReference>
<dbReference type="AlphaFoldDB" id="A0A9D4YN11"/>
<reference evidence="2 3" key="1">
    <citation type="journal article" date="2022" name="Nat. Genet.">
        <title>Improved pea reference genome and pan-genome highlight genomic features and evolutionary characteristics.</title>
        <authorList>
            <person name="Yang T."/>
            <person name="Liu R."/>
            <person name="Luo Y."/>
            <person name="Hu S."/>
            <person name="Wang D."/>
            <person name="Wang C."/>
            <person name="Pandey M.K."/>
            <person name="Ge S."/>
            <person name="Xu Q."/>
            <person name="Li N."/>
            <person name="Li G."/>
            <person name="Huang Y."/>
            <person name="Saxena R.K."/>
            <person name="Ji Y."/>
            <person name="Li M."/>
            <person name="Yan X."/>
            <person name="He Y."/>
            <person name="Liu Y."/>
            <person name="Wang X."/>
            <person name="Xiang C."/>
            <person name="Varshney R.K."/>
            <person name="Ding H."/>
            <person name="Gao S."/>
            <person name="Zong X."/>
        </authorList>
    </citation>
    <scope>NUCLEOTIDE SEQUENCE [LARGE SCALE GENOMIC DNA]</scope>
    <source>
        <strain evidence="2 3">cv. Zhongwan 6</strain>
    </source>
</reference>
<sequence length="375" mass="41559">MITSAPNGFTEMVNMGMRLEEGVHEGSLSKDEASTSKKYGGSFSNKKEGETNAVSTGRKRTPHVRKSSQSIQHQHQGATGHDIKNCYPLKYEVPNLIKSGMVSFEDRALNVKANPLPPHGNASVNMVDDCPDEFKIYDVHNIKRPLVAMHKDICLFSDCEHDHDGCVICSVNLRGCVIVKRDIQRLMDEGLIQIFQSRHLGNDVNVIVLVFKTPEWVAIQFDSSNNSHVNRSVSPLEIRLTGHVPYSSDKDVSYQYNATMVENVQEVPLPDADSVVNIAGIAKVTRNGRVFNPVFPKAVEGVSVGKKAEILVVDLVSAPMSQSGESSKLKTNDDDKVLRLIKRSEFNVVEHLLQTPSKIYVLSLLMNSEAHREAL</sequence>
<feature type="compositionally biased region" description="Basic residues" evidence="1">
    <location>
        <begin position="57"/>
        <end position="66"/>
    </location>
</feature>
<dbReference type="PANTHER" id="PTHR32108">
    <property type="entry name" value="DNA-DIRECTED RNA POLYMERASE SUBUNIT ALPHA"/>
    <property type="match status" value="1"/>
</dbReference>
<feature type="compositionally biased region" description="Basic and acidic residues" evidence="1">
    <location>
        <begin position="23"/>
        <end position="35"/>
    </location>
</feature>
<keyword evidence="3" id="KW-1185">Reference proteome</keyword>
<accession>A0A9D4YN11</accession>
<evidence type="ECO:0000313" key="2">
    <source>
        <dbReference type="EMBL" id="KAI5442154.1"/>
    </source>
</evidence>
<protein>
    <submittedName>
        <fullName evidence="2">Uncharacterized protein</fullName>
    </submittedName>
</protein>
<evidence type="ECO:0000256" key="1">
    <source>
        <dbReference type="SAM" id="MobiDB-lite"/>
    </source>
</evidence>
<evidence type="ECO:0000313" key="3">
    <source>
        <dbReference type="Proteomes" id="UP001058974"/>
    </source>
</evidence>
<dbReference type="EMBL" id="JAMSHJ010000001">
    <property type="protein sequence ID" value="KAI5442154.1"/>
    <property type="molecule type" value="Genomic_DNA"/>
</dbReference>
<comment type="caution">
    <text evidence="2">The sequence shown here is derived from an EMBL/GenBank/DDBJ whole genome shotgun (WGS) entry which is preliminary data.</text>
</comment>
<organism evidence="2 3">
    <name type="scientific">Pisum sativum</name>
    <name type="common">Garden pea</name>
    <name type="synonym">Lathyrus oleraceus</name>
    <dbReference type="NCBI Taxonomy" id="3888"/>
    <lineage>
        <taxon>Eukaryota</taxon>
        <taxon>Viridiplantae</taxon>
        <taxon>Streptophyta</taxon>
        <taxon>Embryophyta</taxon>
        <taxon>Tracheophyta</taxon>
        <taxon>Spermatophyta</taxon>
        <taxon>Magnoliopsida</taxon>
        <taxon>eudicotyledons</taxon>
        <taxon>Gunneridae</taxon>
        <taxon>Pentapetalae</taxon>
        <taxon>rosids</taxon>
        <taxon>fabids</taxon>
        <taxon>Fabales</taxon>
        <taxon>Fabaceae</taxon>
        <taxon>Papilionoideae</taxon>
        <taxon>50 kb inversion clade</taxon>
        <taxon>NPAAA clade</taxon>
        <taxon>Hologalegina</taxon>
        <taxon>IRL clade</taxon>
        <taxon>Fabeae</taxon>
        <taxon>Lathyrus</taxon>
    </lineage>
</organism>
<feature type="region of interest" description="Disordered" evidence="1">
    <location>
        <begin position="23"/>
        <end position="79"/>
    </location>
</feature>
<gene>
    <name evidence="2" type="ORF">KIW84_011281</name>
</gene>
<proteinExistence type="predicted"/>
<feature type="compositionally biased region" description="Polar residues" evidence="1">
    <location>
        <begin position="67"/>
        <end position="77"/>
    </location>
</feature>
<dbReference type="PANTHER" id="PTHR32108:SF9">
    <property type="entry name" value="REVERSE TRANSCRIPTASE RNASE H-LIKE DOMAIN-CONTAINING PROTEIN"/>
    <property type="match status" value="1"/>
</dbReference>
<name>A0A9D4YN11_PEA</name>